<protein>
    <submittedName>
        <fullName evidence="1">Uncharacterized protein</fullName>
    </submittedName>
</protein>
<dbReference type="Proteomes" id="UP000008022">
    <property type="component" value="Unassembled WGS sequence"/>
</dbReference>
<dbReference type="HOGENOM" id="CLU_2487318_0_0_1"/>
<evidence type="ECO:0000313" key="2">
    <source>
        <dbReference type="Proteomes" id="UP000008022"/>
    </source>
</evidence>
<evidence type="ECO:0000313" key="1">
    <source>
        <dbReference type="EnsemblPlants" id="ORUFI01G03580.1"/>
    </source>
</evidence>
<keyword evidence="2" id="KW-1185">Reference proteome</keyword>
<reference evidence="2" key="1">
    <citation type="submission" date="2013-06" db="EMBL/GenBank/DDBJ databases">
        <authorList>
            <person name="Zhao Q."/>
        </authorList>
    </citation>
    <scope>NUCLEOTIDE SEQUENCE</scope>
    <source>
        <strain evidence="2">cv. W1943</strain>
    </source>
</reference>
<sequence>MANYTSNHGTLNWTWSQVKPRVIMAKSASFPMLSGITPDKEVDPRSSVSKPIKLPMSVGMLPETLLPRAQIIRERTGKRIASKVEDP</sequence>
<dbReference type="EnsemblPlants" id="ORUFI01G03580.1">
    <property type="protein sequence ID" value="ORUFI01G03580.1"/>
    <property type="gene ID" value="ORUFI01G03580"/>
</dbReference>
<reference evidence="1" key="2">
    <citation type="submission" date="2015-06" db="UniProtKB">
        <authorList>
            <consortium name="EnsemblPlants"/>
        </authorList>
    </citation>
    <scope>IDENTIFICATION</scope>
</reference>
<name>A0A0E0MRG3_ORYRU</name>
<proteinExistence type="predicted"/>
<organism evidence="1 2">
    <name type="scientific">Oryza rufipogon</name>
    <name type="common">Brownbeard rice</name>
    <name type="synonym">Asian wild rice</name>
    <dbReference type="NCBI Taxonomy" id="4529"/>
    <lineage>
        <taxon>Eukaryota</taxon>
        <taxon>Viridiplantae</taxon>
        <taxon>Streptophyta</taxon>
        <taxon>Embryophyta</taxon>
        <taxon>Tracheophyta</taxon>
        <taxon>Spermatophyta</taxon>
        <taxon>Magnoliopsida</taxon>
        <taxon>Liliopsida</taxon>
        <taxon>Poales</taxon>
        <taxon>Poaceae</taxon>
        <taxon>BOP clade</taxon>
        <taxon>Oryzoideae</taxon>
        <taxon>Oryzeae</taxon>
        <taxon>Oryzinae</taxon>
        <taxon>Oryza</taxon>
    </lineage>
</organism>
<accession>A0A0E0MRG3</accession>
<dbReference type="Gramene" id="ORUFI01G03580.1">
    <property type="protein sequence ID" value="ORUFI01G03580.1"/>
    <property type="gene ID" value="ORUFI01G03580"/>
</dbReference>
<dbReference type="AlphaFoldDB" id="A0A0E0MRG3"/>